<organism evidence="1 2">
    <name type="scientific">Ovis ammon polii x Ovis aries</name>
    <dbReference type="NCBI Taxonomy" id="2918886"/>
    <lineage>
        <taxon>Eukaryota</taxon>
        <taxon>Metazoa</taxon>
        <taxon>Chordata</taxon>
        <taxon>Craniata</taxon>
        <taxon>Vertebrata</taxon>
        <taxon>Euteleostomi</taxon>
        <taxon>Mammalia</taxon>
        <taxon>Eutheria</taxon>
        <taxon>Laurasiatheria</taxon>
        <taxon>Artiodactyla</taxon>
        <taxon>Ruminantia</taxon>
        <taxon>Pecora</taxon>
        <taxon>Bovidae</taxon>
        <taxon>Caprinae</taxon>
        <taxon>Ovis</taxon>
    </lineage>
</organism>
<name>A0ACB9UK02_9CETA</name>
<dbReference type="EMBL" id="CM043041">
    <property type="protein sequence ID" value="KAI4571848.1"/>
    <property type="molecule type" value="Genomic_DNA"/>
</dbReference>
<proteinExistence type="predicted"/>
<comment type="caution">
    <text evidence="1">The sequence shown here is derived from an EMBL/GenBank/DDBJ whole genome shotgun (WGS) entry which is preliminary data.</text>
</comment>
<evidence type="ECO:0000313" key="1">
    <source>
        <dbReference type="EMBL" id="KAI4571848.1"/>
    </source>
</evidence>
<accession>A0ACB9UK02</accession>
<dbReference type="Proteomes" id="UP001057279">
    <property type="component" value="Linkage Group LG16"/>
</dbReference>
<gene>
    <name evidence="1" type="ORF">MJG53_013954</name>
</gene>
<reference evidence="1" key="1">
    <citation type="submission" date="2022-03" db="EMBL/GenBank/DDBJ databases">
        <title>Genomic analyses of argali, domestic sheep and their hybrids provide insights into chromosomal evolution, heterosis and genetic basis of agronomic traits.</title>
        <authorList>
            <person name="Li M."/>
        </authorList>
    </citation>
    <scope>NUCLEOTIDE SEQUENCE</scope>
    <source>
        <strain evidence="1">F1 hybrid</strain>
    </source>
</reference>
<evidence type="ECO:0000313" key="2">
    <source>
        <dbReference type="Proteomes" id="UP001057279"/>
    </source>
</evidence>
<keyword evidence="2" id="KW-1185">Reference proteome</keyword>
<protein>
    <submittedName>
        <fullName evidence="1">Uncharacterized protein</fullName>
    </submittedName>
</protein>
<sequence length="231" mass="25593">MFPPLPHHRPFQTNDKRWNRRPQSWHPRSSFTARWELSPGAISVGGEETCAAFNANAAVSKETGKSPDAAIGLLREIRFRCLPPGSSESKGIHHKCEILYGLVEKQQVTRELFTAYCCCHHAGFLAHMWTKILFLIPCNTPEGRMEHKGQSLAIKHNVCGLNYKDNISQETAVSLLPSVFPDRSGRKRTDDSTSLAPILRKTNPSNSDPVTCRRTAALPEDTAPVFGSSGS</sequence>